<dbReference type="InterPro" id="IPR000742">
    <property type="entry name" value="EGF"/>
</dbReference>
<dbReference type="FunFam" id="2.10.25.10:FF:000247">
    <property type="entry name" value="Delta/notch like EGF repeat containing"/>
    <property type="match status" value="1"/>
</dbReference>
<feature type="domain" description="EGF-like" evidence="13">
    <location>
        <begin position="233"/>
        <end position="267"/>
    </location>
</feature>
<dbReference type="InterPro" id="IPR013032">
    <property type="entry name" value="EGF-like_CS"/>
</dbReference>
<dbReference type="InterPro" id="IPR051022">
    <property type="entry name" value="Notch_Cell-Fate_Det"/>
</dbReference>
<dbReference type="SUPFAM" id="SSF48726">
    <property type="entry name" value="Immunoglobulin"/>
    <property type="match status" value="1"/>
</dbReference>
<comment type="caution">
    <text evidence="10">Lacks conserved residue(s) required for the propagation of feature annotation.</text>
</comment>
<evidence type="ECO:0000259" key="13">
    <source>
        <dbReference type="PROSITE" id="PS50026"/>
    </source>
</evidence>
<dbReference type="CDD" id="cd00096">
    <property type="entry name" value="Ig"/>
    <property type="match status" value="1"/>
</dbReference>
<evidence type="ECO:0000256" key="9">
    <source>
        <dbReference type="ARBA" id="ARBA00023180"/>
    </source>
</evidence>
<evidence type="ECO:0000256" key="4">
    <source>
        <dbReference type="ARBA" id="ARBA00022737"/>
    </source>
</evidence>
<dbReference type="GO" id="GO:0016020">
    <property type="term" value="C:membrane"/>
    <property type="evidence" value="ECO:0007669"/>
    <property type="project" value="UniProtKB-SubCell"/>
</dbReference>
<evidence type="ECO:0000256" key="1">
    <source>
        <dbReference type="ARBA" id="ARBA00004167"/>
    </source>
</evidence>
<dbReference type="InterPro" id="IPR001881">
    <property type="entry name" value="EGF-like_Ca-bd_dom"/>
</dbReference>
<dbReference type="PROSITE" id="PS00022">
    <property type="entry name" value="EGF_1"/>
    <property type="match status" value="4"/>
</dbReference>
<protein>
    <submittedName>
        <fullName evidence="15">Uncharacterized protein</fullName>
    </submittedName>
</protein>
<dbReference type="SMART" id="SM00181">
    <property type="entry name" value="EGF"/>
    <property type="match status" value="4"/>
</dbReference>
<keyword evidence="2 10" id="KW-0245">EGF-like domain</keyword>
<feature type="domain" description="EGF-like" evidence="13">
    <location>
        <begin position="307"/>
        <end position="342"/>
    </location>
</feature>
<dbReference type="SUPFAM" id="SSF57196">
    <property type="entry name" value="EGF/Laminin"/>
    <property type="match status" value="3"/>
</dbReference>
<dbReference type="PANTHER" id="PTHR24049">
    <property type="entry name" value="CRUMBS FAMILY MEMBER"/>
    <property type="match status" value="1"/>
</dbReference>
<feature type="compositionally biased region" description="Polar residues" evidence="11">
    <location>
        <begin position="513"/>
        <end position="523"/>
    </location>
</feature>
<feature type="disulfide bond" evidence="10">
    <location>
        <begin position="311"/>
        <end position="321"/>
    </location>
</feature>
<dbReference type="Proteomes" id="UP001634394">
    <property type="component" value="Unassembled WGS sequence"/>
</dbReference>
<feature type="transmembrane region" description="Helical" evidence="12">
    <location>
        <begin position="391"/>
        <end position="413"/>
    </location>
</feature>
<organism evidence="15 16">
    <name type="scientific">Sinanodonta woodiana</name>
    <name type="common">Chinese pond mussel</name>
    <name type="synonym">Anodonta woodiana</name>
    <dbReference type="NCBI Taxonomy" id="1069815"/>
    <lineage>
        <taxon>Eukaryota</taxon>
        <taxon>Metazoa</taxon>
        <taxon>Spiralia</taxon>
        <taxon>Lophotrochozoa</taxon>
        <taxon>Mollusca</taxon>
        <taxon>Bivalvia</taxon>
        <taxon>Autobranchia</taxon>
        <taxon>Heteroconchia</taxon>
        <taxon>Palaeoheterodonta</taxon>
        <taxon>Unionida</taxon>
        <taxon>Unionoidea</taxon>
        <taxon>Unionidae</taxon>
        <taxon>Unioninae</taxon>
        <taxon>Sinanodonta</taxon>
    </lineage>
</organism>
<feature type="disulfide bond" evidence="10">
    <location>
        <begin position="348"/>
        <end position="358"/>
    </location>
</feature>
<dbReference type="GO" id="GO:0071944">
    <property type="term" value="C:cell periphery"/>
    <property type="evidence" value="ECO:0007669"/>
    <property type="project" value="UniProtKB-ARBA"/>
</dbReference>
<keyword evidence="8 10" id="KW-1015">Disulfide bond</keyword>
<proteinExistence type="predicted"/>
<comment type="caution">
    <text evidence="15">The sequence shown here is derived from an EMBL/GenBank/DDBJ whole genome shotgun (WGS) entry which is preliminary data.</text>
</comment>
<feature type="disulfide bond" evidence="10">
    <location>
        <begin position="332"/>
        <end position="341"/>
    </location>
</feature>
<comment type="subcellular location">
    <subcellularLocation>
        <location evidence="1">Membrane</location>
        <topology evidence="1">Single-pass membrane protein</topology>
    </subcellularLocation>
</comment>
<reference evidence="15 16" key="1">
    <citation type="submission" date="2024-11" db="EMBL/GenBank/DDBJ databases">
        <title>Chromosome-level genome assembly of the freshwater bivalve Anodonta woodiana.</title>
        <authorList>
            <person name="Chen X."/>
        </authorList>
    </citation>
    <scope>NUCLEOTIDE SEQUENCE [LARGE SCALE GENOMIC DNA]</scope>
    <source>
        <strain evidence="15">MN2024</strain>
        <tissue evidence="15">Gills</tissue>
    </source>
</reference>
<dbReference type="Pfam" id="PF00008">
    <property type="entry name" value="EGF"/>
    <property type="match status" value="2"/>
</dbReference>
<dbReference type="AlphaFoldDB" id="A0ABD3UBH8"/>
<feature type="domain" description="EGF-like" evidence="13">
    <location>
        <begin position="344"/>
        <end position="382"/>
    </location>
</feature>
<dbReference type="GO" id="GO:0007399">
    <property type="term" value="P:nervous system development"/>
    <property type="evidence" value="ECO:0007669"/>
    <property type="project" value="UniProtKB-ARBA"/>
</dbReference>
<dbReference type="EMBL" id="JBJQND010000016">
    <property type="protein sequence ID" value="KAL3846874.1"/>
    <property type="molecule type" value="Genomic_DNA"/>
</dbReference>
<dbReference type="PROSITE" id="PS50835">
    <property type="entry name" value="IG_LIKE"/>
    <property type="match status" value="1"/>
</dbReference>
<evidence type="ECO:0000256" key="7">
    <source>
        <dbReference type="ARBA" id="ARBA00023136"/>
    </source>
</evidence>
<dbReference type="Gene3D" id="2.60.40.10">
    <property type="entry name" value="Immunoglobulins"/>
    <property type="match status" value="1"/>
</dbReference>
<keyword evidence="9" id="KW-0325">Glycoprotein</keyword>
<feature type="compositionally biased region" description="Basic and acidic residues" evidence="11">
    <location>
        <begin position="524"/>
        <end position="535"/>
    </location>
</feature>
<dbReference type="FunFam" id="2.10.25.10:FF:000031">
    <property type="entry name" value="neurogenic locus notch homolog protein 3"/>
    <property type="match status" value="1"/>
</dbReference>
<dbReference type="InterPro" id="IPR013783">
    <property type="entry name" value="Ig-like_fold"/>
</dbReference>
<keyword evidence="4" id="KW-0677">Repeat</keyword>
<keyword evidence="5" id="KW-0106">Calcium</keyword>
<feature type="domain" description="EGF-like" evidence="13">
    <location>
        <begin position="269"/>
        <end position="305"/>
    </location>
</feature>
<keyword evidence="3 12" id="KW-0812">Transmembrane</keyword>
<dbReference type="InterPro" id="IPR007110">
    <property type="entry name" value="Ig-like_dom"/>
</dbReference>
<keyword evidence="16" id="KW-1185">Reference proteome</keyword>
<gene>
    <name evidence="15" type="ORF">ACJMK2_017826</name>
</gene>
<evidence type="ECO:0000256" key="12">
    <source>
        <dbReference type="SAM" id="Phobius"/>
    </source>
</evidence>
<evidence type="ECO:0000256" key="5">
    <source>
        <dbReference type="ARBA" id="ARBA00022837"/>
    </source>
</evidence>
<evidence type="ECO:0000256" key="8">
    <source>
        <dbReference type="ARBA" id="ARBA00023157"/>
    </source>
</evidence>
<evidence type="ECO:0000259" key="14">
    <source>
        <dbReference type="PROSITE" id="PS50835"/>
    </source>
</evidence>
<evidence type="ECO:0000256" key="3">
    <source>
        <dbReference type="ARBA" id="ARBA00022692"/>
    </source>
</evidence>
<feature type="disulfide bond" evidence="10">
    <location>
        <begin position="295"/>
        <end position="304"/>
    </location>
</feature>
<dbReference type="Pfam" id="PF12661">
    <property type="entry name" value="hEGF"/>
    <property type="match status" value="1"/>
</dbReference>
<feature type="disulfide bond" evidence="10">
    <location>
        <begin position="257"/>
        <end position="266"/>
    </location>
</feature>
<evidence type="ECO:0000256" key="11">
    <source>
        <dbReference type="SAM" id="MobiDB-lite"/>
    </source>
</evidence>
<evidence type="ECO:0000256" key="6">
    <source>
        <dbReference type="ARBA" id="ARBA00022989"/>
    </source>
</evidence>
<feature type="disulfide bond" evidence="10">
    <location>
        <begin position="372"/>
        <end position="381"/>
    </location>
</feature>
<accession>A0ABD3UBH8</accession>
<feature type="disulfide bond" evidence="10">
    <location>
        <begin position="353"/>
        <end position="370"/>
    </location>
</feature>
<dbReference type="InterPro" id="IPR000152">
    <property type="entry name" value="EGF-type_Asp/Asn_hydroxyl_site"/>
</dbReference>
<feature type="region of interest" description="Disordered" evidence="11">
    <location>
        <begin position="513"/>
        <end position="535"/>
    </location>
</feature>
<evidence type="ECO:0000313" key="15">
    <source>
        <dbReference type="EMBL" id="KAL3846874.1"/>
    </source>
</evidence>
<dbReference type="CDD" id="cd00054">
    <property type="entry name" value="EGF_CA"/>
    <property type="match status" value="2"/>
</dbReference>
<evidence type="ECO:0000256" key="2">
    <source>
        <dbReference type="ARBA" id="ARBA00022536"/>
    </source>
</evidence>
<feature type="domain" description="Ig-like" evidence="14">
    <location>
        <begin position="134"/>
        <end position="228"/>
    </location>
</feature>
<evidence type="ECO:0000313" key="16">
    <source>
        <dbReference type="Proteomes" id="UP001634394"/>
    </source>
</evidence>
<dbReference type="GO" id="GO:0120025">
    <property type="term" value="C:plasma membrane bounded cell projection"/>
    <property type="evidence" value="ECO:0007669"/>
    <property type="project" value="UniProtKB-ARBA"/>
</dbReference>
<evidence type="ECO:0000256" key="10">
    <source>
        <dbReference type="PROSITE-ProRule" id="PRU00076"/>
    </source>
</evidence>
<dbReference type="SMART" id="SM00179">
    <property type="entry name" value="EGF_CA"/>
    <property type="match status" value="4"/>
</dbReference>
<dbReference type="Gene3D" id="2.10.25.10">
    <property type="entry name" value="Laminin"/>
    <property type="match status" value="4"/>
</dbReference>
<sequence length="535" mass="59518">MNLNGFMSLFISMSEVVFIRLASPNEAPDTYVLRNGIANISFDVDKRQVEGYYVDVFNPRSKKIFQCFGSNPETVSNEYKEKIKLSGDYKIGTIFFSVLNATEEDAGIYKSVIAMNSEEVGKQLLVVFAQFPTPKISTTKTANDREESGQTFTCHVETNGTPPGHPIPASYKWKRNGHPLEHSDKYGFQNSSLIIKNLRRSDLTDYFTCFGENDYGAKSPESAALTISQYSIYQGSCLVNCIHGTCKDVGGGTKCKCDLGWTGFNCSEDIDECSSNPCHGGTCYNNKYGEYLCRCNPGWTGKQCELVINECLSNPCRNGTCQDLVSSYRCDCDVDWTGTNCETAINACSMRPCLYGRCEMMLNSSNDYDCVCNEGWSGRHCNIDASSKPSIIGGVGAGCASIIVALLIFGIWYRHKARVYMDTNMNNENHYHDFMRIQSGDYCTIDDEQIYDIRRRIKSGVLLEGSDANPDDDYPNLQMEGCTETVTNGIKTVADGYLNPAFSIRLNTVLESANSPRNSQNSSKEQDTNQDDHSK</sequence>
<dbReference type="InterPro" id="IPR036179">
    <property type="entry name" value="Ig-like_dom_sf"/>
</dbReference>
<dbReference type="PROSITE" id="PS00010">
    <property type="entry name" value="ASX_HYDROXYL"/>
    <property type="match status" value="1"/>
</dbReference>
<dbReference type="PROSITE" id="PS50026">
    <property type="entry name" value="EGF_3"/>
    <property type="match status" value="4"/>
</dbReference>
<name>A0ABD3UBH8_SINWO</name>
<keyword evidence="6 12" id="KW-1133">Transmembrane helix</keyword>
<keyword evidence="7 12" id="KW-0472">Membrane</keyword>
<feature type="disulfide bond" evidence="10">
    <location>
        <begin position="273"/>
        <end position="283"/>
    </location>
</feature>
<dbReference type="PROSITE" id="PS01186">
    <property type="entry name" value="EGF_2"/>
    <property type="match status" value="3"/>
</dbReference>